<dbReference type="FunFam" id="1.50.10.150:FF:000004">
    <property type="entry name" value="Malic acid transporter"/>
    <property type="match status" value="1"/>
</dbReference>
<dbReference type="OrthoDB" id="1099at2759"/>
<feature type="transmembrane region" description="Helical" evidence="10">
    <location>
        <begin position="94"/>
        <end position="119"/>
    </location>
</feature>
<gene>
    <name evidence="11" type="ORF">BDV29DRAFT_198827</name>
</gene>
<proteinExistence type="inferred from homology"/>
<feature type="transmembrane region" description="Helical" evidence="10">
    <location>
        <begin position="131"/>
        <end position="152"/>
    </location>
</feature>
<evidence type="ECO:0000256" key="4">
    <source>
        <dbReference type="ARBA" id="ARBA00022475"/>
    </source>
</evidence>
<dbReference type="Proteomes" id="UP000326565">
    <property type="component" value="Unassembled WGS sequence"/>
</dbReference>
<keyword evidence="4" id="KW-1003">Cell membrane</keyword>
<evidence type="ECO:0000256" key="8">
    <source>
        <dbReference type="ARBA" id="ARBA00056100"/>
    </source>
</evidence>
<evidence type="ECO:0000256" key="7">
    <source>
        <dbReference type="ARBA" id="ARBA00023136"/>
    </source>
</evidence>
<name>A0A5N5X9Q1_9EURO</name>
<comment type="similarity">
    <text evidence="2">Belongs to the tellurite-resistance/dicarboxylate transporter (TDT) family.</text>
</comment>
<feature type="transmembrane region" description="Helical" evidence="10">
    <location>
        <begin position="164"/>
        <end position="188"/>
    </location>
</feature>
<keyword evidence="5 10" id="KW-0812">Transmembrane</keyword>
<accession>A0A5N5X9Q1</accession>
<reference evidence="11 12" key="1">
    <citation type="submission" date="2019-04" db="EMBL/GenBank/DDBJ databases">
        <title>Friends and foes A comparative genomics study of 23 Aspergillus species from section Flavi.</title>
        <authorList>
            <consortium name="DOE Joint Genome Institute"/>
            <person name="Kjaerbolling I."/>
            <person name="Vesth T."/>
            <person name="Frisvad J.C."/>
            <person name="Nybo J.L."/>
            <person name="Theobald S."/>
            <person name="Kildgaard S."/>
            <person name="Isbrandt T."/>
            <person name="Kuo A."/>
            <person name="Sato A."/>
            <person name="Lyhne E.K."/>
            <person name="Kogle M.E."/>
            <person name="Wiebenga A."/>
            <person name="Kun R.S."/>
            <person name="Lubbers R.J."/>
            <person name="Makela M.R."/>
            <person name="Barry K."/>
            <person name="Chovatia M."/>
            <person name="Clum A."/>
            <person name="Daum C."/>
            <person name="Haridas S."/>
            <person name="He G."/>
            <person name="LaButti K."/>
            <person name="Lipzen A."/>
            <person name="Mondo S."/>
            <person name="Riley R."/>
            <person name="Salamov A."/>
            <person name="Simmons B.A."/>
            <person name="Magnuson J.K."/>
            <person name="Henrissat B."/>
            <person name="Mortensen U.H."/>
            <person name="Larsen T.O."/>
            <person name="Devries R.P."/>
            <person name="Grigoriev I.V."/>
            <person name="Machida M."/>
            <person name="Baker S.E."/>
            <person name="Andersen M.R."/>
        </authorList>
    </citation>
    <scope>NUCLEOTIDE SEQUENCE [LARGE SCALE GENOMIC DNA]</scope>
    <source>
        <strain evidence="11 12">CBS 151.66</strain>
    </source>
</reference>
<evidence type="ECO:0000256" key="10">
    <source>
        <dbReference type="SAM" id="Phobius"/>
    </source>
</evidence>
<evidence type="ECO:0000313" key="11">
    <source>
        <dbReference type="EMBL" id="KAB8077468.1"/>
    </source>
</evidence>
<keyword evidence="6 10" id="KW-1133">Transmembrane helix</keyword>
<dbReference type="GO" id="GO:0000319">
    <property type="term" value="F:sulfite transmembrane transporter activity"/>
    <property type="evidence" value="ECO:0007669"/>
    <property type="project" value="TreeGrafter"/>
</dbReference>
<keyword evidence="12" id="KW-1185">Reference proteome</keyword>
<dbReference type="PANTHER" id="PTHR31686">
    <property type="match status" value="1"/>
</dbReference>
<dbReference type="InterPro" id="IPR051629">
    <property type="entry name" value="Sulfite_efflux_TDT"/>
</dbReference>
<comment type="subcellular location">
    <subcellularLocation>
        <location evidence="1">Cell membrane</location>
        <topology evidence="1">Multi-pass membrane protein</topology>
    </subcellularLocation>
</comment>
<dbReference type="EMBL" id="ML732168">
    <property type="protein sequence ID" value="KAB8077468.1"/>
    <property type="molecule type" value="Genomic_DNA"/>
</dbReference>
<evidence type="ECO:0000313" key="12">
    <source>
        <dbReference type="Proteomes" id="UP000326565"/>
    </source>
</evidence>
<evidence type="ECO:0000256" key="1">
    <source>
        <dbReference type="ARBA" id="ARBA00004651"/>
    </source>
</evidence>
<protein>
    <recommendedName>
        <fullName evidence="9">Sulfite efflux pump SSU1</fullName>
    </recommendedName>
</protein>
<evidence type="ECO:0000256" key="9">
    <source>
        <dbReference type="ARBA" id="ARBA00072906"/>
    </source>
</evidence>
<dbReference type="InterPro" id="IPR038665">
    <property type="entry name" value="Voltage-dep_anion_channel_sf"/>
</dbReference>
<feature type="transmembrane region" description="Helical" evidence="10">
    <location>
        <begin position="279"/>
        <end position="300"/>
    </location>
</feature>
<evidence type="ECO:0000256" key="6">
    <source>
        <dbReference type="ARBA" id="ARBA00022989"/>
    </source>
</evidence>
<dbReference type="Gene3D" id="1.50.10.150">
    <property type="entry name" value="Voltage-dependent anion channel"/>
    <property type="match status" value="1"/>
</dbReference>
<dbReference type="PANTHER" id="PTHR31686:SF1">
    <property type="entry name" value="SULFITE EFFLUX PUMP SSU1"/>
    <property type="match status" value="1"/>
</dbReference>
<feature type="transmembrane region" description="Helical" evidence="10">
    <location>
        <begin position="306"/>
        <end position="328"/>
    </location>
</feature>
<dbReference type="InterPro" id="IPR004695">
    <property type="entry name" value="SLAC1/Mae1/Ssu1/TehA"/>
</dbReference>
<keyword evidence="7 10" id="KW-0472">Membrane</keyword>
<dbReference type="GO" id="GO:0005886">
    <property type="term" value="C:plasma membrane"/>
    <property type="evidence" value="ECO:0007669"/>
    <property type="project" value="UniProtKB-SubCell"/>
</dbReference>
<evidence type="ECO:0000256" key="3">
    <source>
        <dbReference type="ARBA" id="ARBA00022448"/>
    </source>
</evidence>
<dbReference type="CDD" id="cd09318">
    <property type="entry name" value="TDT_SSU1"/>
    <property type="match status" value="1"/>
</dbReference>
<comment type="function">
    <text evidence="8">Sulphite efflux pump required for the secretion of sulphite as a reducing agent. In the presence of sulphite, cystine in keratin is directly cleaved to cysteine and S-sulphocysteine, and thereby, reduced proteins become accessible to hydrolysis by a variety of secreted endo- and exoproteases. Excretion of sulphite mediated by an efflux pump also represents a detoxification pathway for dermatophytes during infection of the epidermal stratum corneum, hair and nails, which are rich in cysteine.</text>
</comment>
<keyword evidence="3" id="KW-0813">Transport</keyword>
<sequence>MGTGIASILLNTLPYNGTWLYWISVVLFALNVVLFVSFLLITALRYLLYPDIFPVMITHPAQSLFLGTFPMGLATIINMFCFVCVPVWGTWASYFAWGLWIMDAVISVLTCFVLPFIMMTRKSETVLSSMSAAWLLPIVACVVCAASGSIVADVLPDPQYALTTIVVSYILWGIGVPLALMIMVIYLMRLMLHKLPPKEIMVSMFLPLGPLGQGSYGIQKLGQVSQKIFPQTHTLRPGTGEIFEILGFFVGLLLWSFGLLWLFFAVASILRTRKFPFNLGWWAFTFPLGVYATSTCQLGREMPSRFFRVMGTVFSVCVVLLWIVVSWLTAKGMYNRSLFAAPCLVELRERQRRKLERLHVEGYSS</sequence>
<feature type="transmembrane region" description="Helical" evidence="10">
    <location>
        <begin position="245"/>
        <end position="267"/>
    </location>
</feature>
<organism evidence="11 12">
    <name type="scientific">Aspergillus leporis</name>
    <dbReference type="NCBI Taxonomy" id="41062"/>
    <lineage>
        <taxon>Eukaryota</taxon>
        <taxon>Fungi</taxon>
        <taxon>Dikarya</taxon>
        <taxon>Ascomycota</taxon>
        <taxon>Pezizomycotina</taxon>
        <taxon>Eurotiomycetes</taxon>
        <taxon>Eurotiomycetidae</taxon>
        <taxon>Eurotiales</taxon>
        <taxon>Aspergillaceae</taxon>
        <taxon>Aspergillus</taxon>
        <taxon>Aspergillus subgen. Circumdati</taxon>
    </lineage>
</organism>
<evidence type="ECO:0000256" key="2">
    <source>
        <dbReference type="ARBA" id="ARBA00008566"/>
    </source>
</evidence>
<feature type="transmembrane region" description="Helical" evidence="10">
    <location>
        <begin position="19"/>
        <end position="44"/>
    </location>
</feature>
<feature type="transmembrane region" description="Helical" evidence="10">
    <location>
        <begin position="64"/>
        <end position="88"/>
    </location>
</feature>
<evidence type="ECO:0000256" key="5">
    <source>
        <dbReference type="ARBA" id="ARBA00022692"/>
    </source>
</evidence>
<dbReference type="Pfam" id="PF03595">
    <property type="entry name" value="SLAC1"/>
    <property type="match status" value="1"/>
</dbReference>
<dbReference type="AlphaFoldDB" id="A0A5N5X9Q1"/>